<evidence type="ECO:0000313" key="4">
    <source>
        <dbReference type="Proteomes" id="UP001151760"/>
    </source>
</evidence>
<dbReference type="EMBL" id="BQNB010020051">
    <property type="protein sequence ID" value="GJT91791.1"/>
    <property type="molecule type" value="Genomic_DNA"/>
</dbReference>
<comment type="caution">
    <text evidence="3">The sequence shown here is derived from an EMBL/GenBank/DDBJ whole genome shotgun (WGS) entry which is preliminary data.</text>
</comment>
<feature type="compositionally biased region" description="Low complexity" evidence="1">
    <location>
        <begin position="41"/>
        <end position="55"/>
    </location>
</feature>
<dbReference type="PANTHER" id="PTHR11439:SF483">
    <property type="entry name" value="PEPTIDE SYNTHASE GLIP-LIKE, PUTATIVE (AFU_ORTHOLOGUE AFUA_3G12920)-RELATED"/>
    <property type="match status" value="1"/>
</dbReference>
<dbReference type="InterPro" id="IPR013103">
    <property type="entry name" value="RVT_2"/>
</dbReference>
<feature type="domain" description="Reverse transcriptase Ty1/copia-type" evidence="2">
    <location>
        <begin position="105"/>
        <end position="232"/>
    </location>
</feature>
<feature type="region of interest" description="Disordered" evidence="1">
    <location>
        <begin position="29"/>
        <end position="55"/>
    </location>
</feature>
<dbReference type="Proteomes" id="UP001151760">
    <property type="component" value="Unassembled WGS sequence"/>
</dbReference>
<feature type="region of interest" description="Disordered" evidence="1">
    <location>
        <begin position="689"/>
        <end position="726"/>
    </location>
</feature>
<evidence type="ECO:0000256" key="1">
    <source>
        <dbReference type="SAM" id="MobiDB-lite"/>
    </source>
</evidence>
<proteinExistence type="predicted"/>
<protein>
    <submittedName>
        <fullName evidence="3">Retrovirus-related pol polyprotein from transposon TNT 1-94</fullName>
    </submittedName>
</protein>
<reference evidence="3" key="1">
    <citation type="journal article" date="2022" name="Int. J. Mol. Sci.">
        <title>Draft Genome of Tanacetum Coccineum: Genomic Comparison of Closely Related Tanacetum-Family Plants.</title>
        <authorList>
            <person name="Yamashiro T."/>
            <person name="Shiraishi A."/>
            <person name="Nakayama K."/>
            <person name="Satake H."/>
        </authorList>
    </citation>
    <scope>NUCLEOTIDE SEQUENCE</scope>
</reference>
<evidence type="ECO:0000313" key="3">
    <source>
        <dbReference type="EMBL" id="GJT91791.1"/>
    </source>
</evidence>
<dbReference type="SUPFAM" id="SSF56672">
    <property type="entry name" value="DNA/RNA polymerases"/>
    <property type="match status" value="1"/>
</dbReference>
<evidence type="ECO:0000259" key="2">
    <source>
        <dbReference type="Pfam" id="PF07727"/>
    </source>
</evidence>
<name>A0ABQ5HVC4_9ASTR</name>
<reference evidence="3" key="2">
    <citation type="submission" date="2022-01" db="EMBL/GenBank/DDBJ databases">
        <authorList>
            <person name="Yamashiro T."/>
            <person name="Shiraishi A."/>
            <person name="Satake H."/>
            <person name="Nakayama K."/>
        </authorList>
    </citation>
    <scope>NUCLEOTIDE SEQUENCE</scope>
</reference>
<dbReference type="Pfam" id="PF07727">
    <property type="entry name" value="RVT_2"/>
    <property type="match status" value="1"/>
</dbReference>
<keyword evidence="4" id="KW-1185">Reference proteome</keyword>
<dbReference type="PANTHER" id="PTHR11439">
    <property type="entry name" value="GAG-POL-RELATED RETROTRANSPOSON"/>
    <property type="match status" value="1"/>
</dbReference>
<sequence length="726" mass="81666">MFNEYLEPTRVERPVSLTPAISVLVTSAGTPSSTTIDQDAPSPSHSPSSSTLQSPSLHQGVAAEYTLMENNPFAPVDNDPFINVFAPKPSFKASSSRDLSSAESPYIYKVKLDAYGDVLKNKARLVAKGYRQEEGIDFEESFAPVARIEAIRIFIANAASKNITIYQMDVKAAFLNGELKEEVYVSQPEGFVNPDHPTHVYHLKKALYGLKQAPRAWYDTLSRFLLDNNFFKGAKFGMDSCDPVDTPMVDRLKLDEDPLGIPVDQTRFRSMIGSLMYLTASRPDLVFAVCMCARSKHIDIRHHFIREQDEKGVGELYFVTTDYQLVDIFTQALPRERFEFLLPQLGIKNIMADLNIPANDAPVEQAPAVRTPNRTGLSDIALRMAFTTSSTILAIYIQQFWDTMCFNSSTGLYSFQLDEQWFNLHKDILRDALDITPANDNNPFVAPPLSDTVIEYVNTLGYPGKTIGYDRPRHLVLQILWGIIHCSNMDYAERIWEEFVQSIQKFLTDRKNLATAARGKKKTAHLLIPSVKFTKLIIYHLRTKQNIPQGSGAPLYGRLPEHVGKYQFFGCLKGGKAENGGFETWKRASQKYSRLVDEPSDEGVPVEELCLILIDEKQEIFKRALELRSKGTSRNEPREPTRSVVFRELTLVNYQPLQKVQGKGEREVVLYDIAAHDSTSPFRIYEKIEPLPMINDGDQDEGQAGPNLGEQDEGQAGLNPGIQDEG</sequence>
<accession>A0ABQ5HVC4</accession>
<organism evidence="3 4">
    <name type="scientific">Tanacetum coccineum</name>
    <dbReference type="NCBI Taxonomy" id="301880"/>
    <lineage>
        <taxon>Eukaryota</taxon>
        <taxon>Viridiplantae</taxon>
        <taxon>Streptophyta</taxon>
        <taxon>Embryophyta</taxon>
        <taxon>Tracheophyta</taxon>
        <taxon>Spermatophyta</taxon>
        <taxon>Magnoliopsida</taxon>
        <taxon>eudicotyledons</taxon>
        <taxon>Gunneridae</taxon>
        <taxon>Pentapetalae</taxon>
        <taxon>asterids</taxon>
        <taxon>campanulids</taxon>
        <taxon>Asterales</taxon>
        <taxon>Asteraceae</taxon>
        <taxon>Asteroideae</taxon>
        <taxon>Anthemideae</taxon>
        <taxon>Anthemidinae</taxon>
        <taxon>Tanacetum</taxon>
    </lineage>
</organism>
<gene>
    <name evidence="3" type="ORF">Tco_1080636</name>
</gene>
<dbReference type="InterPro" id="IPR043502">
    <property type="entry name" value="DNA/RNA_pol_sf"/>
</dbReference>